<dbReference type="GO" id="GO:0008757">
    <property type="term" value="F:S-adenosylmethionine-dependent methyltransferase activity"/>
    <property type="evidence" value="ECO:0007669"/>
    <property type="project" value="InterPro"/>
</dbReference>
<dbReference type="GO" id="GO:0032259">
    <property type="term" value="P:methylation"/>
    <property type="evidence" value="ECO:0007669"/>
    <property type="project" value="UniProtKB-KW"/>
</dbReference>
<comment type="caution">
    <text evidence="3">The sequence shown here is derived from an EMBL/GenBank/DDBJ whole genome shotgun (WGS) entry which is preliminary data.</text>
</comment>
<proteinExistence type="predicted"/>
<dbReference type="PANTHER" id="PTHR43591">
    <property type="entry name" value="METHYLTRANSFERASE"/>
    <property type="match status" value="1"/>
</dbReference>
<dbReference type="Gene3D" id="3.40.50.150">
    <property type="entry name" value="Vaccinia Virus protein VP39"/>
    <property type="match status" value="1"/>
</dbReference>
<dbReference type="EMBL" id="JXBB01000055">
    <property type="protein sequence ID" value="OAR03594.1"/>
    <property type="molecule type" value="Genomic_DNA"/>
</dbReference>
<keyword evidence="3" id="KW-0489">Methyltransferase</keyword>
<dbReference type="Proteomes" id="UP000244180">
    <property type="component" value="Unassembled WGS sequence"/>
</dbReference>
<evidence type="ECO:0000313" key="2">
    <source>
        <dbReference type="EMBL" id="OAR03594.1"/>
    </source>
</evidence>
<dbReference type="EMBL" id="PEBV01000005">
    <property type="protein sequence ID" value="PTQ54203.1"/>
    <property type="molecule type" value="Genomic_DNA"/>
</dbReference>
<dbReference type="OrthoDB" id="9784101at2"/>
<accession>A0A132NBL3</accession>
<sequence>MGRRFDPRRADRLMAPERREALRPEALLDLLAIGPADDVADVGCGPGFFTLPAARRTRGTVYGIDIAPEMLEHLAENARSAGASNVRPVRSPAAPIPLPDRAVDRAIAAFVLHEVPDLSAALAEIRRLLRPGGRLLVVEWDARPMPVGPPLEERLPRERLLAALAAAGFRAEAADHPPHAYRVLAEV</sequence>
<keyword evidence="3" id="KW-0808">Transferase</keyword>
<dbReference type="PANTHER" id="PTHR43591:SF24">
    <property type="entry name" value="2-METHOXY-6-POLYPRENYL-1,4-BENZOQUINOL METHYLASE, MITOCHONDRIAL"/>
    <property type="match status" value="1"/>
</dbReference>
<evidence type="ECO:0000313" key="3">
    <source>
        <dbReference type="EMBL" id="PTQ54203.1"/>
    </source>
</evidence>
<dbReference type="CDD" id="cd02440">
    <property type="entry name" value="AdoMet_MTases"/>
    <property type="match status" value="1"/>
</dbReference>
<dbReference type="InterPro" id="IPR013216">
    <property type="entry name" value="Methyltransf_11"/>
</dbReference>
<evidence type="ECO:0000259" key="1">
    <source>
        <dbReference type="Pfam" id="PF08241"/>
    </source>
</evidence>
<dbReference type="Pfam" id="PF08241">
    <property type="entry name" value="Methyltransf_11"/>
    <property type="match status" value="1"/>
</dbReference>
<name>A0A132NBL3_HYDSH</name>
<dbReference type="AlphaFoldDB" id="A0A132NBL3"/>
<reference evidence="2 4" key="1">
    <citation type="submission" date="2015-09" db="EMBL/GenBank/DDBJ databases">
        <title>Draft genome sequence of Hydrogenibacillus schlegelii DSM 2000.</title>
        <authorList>
            <person name="Hemp J."/>
        </authorList>
    </citation>
    <scope>NUCLEOTIDE SEQUENCE [LARGE SCALE GENOMIC DNA]</scope>
    <source>
        <strain evidence="2 4">MA 48</strain>
    </source>
</reference>
<dbReference type="Proteomes" id="UP000243024">
    <property type="component" value="Unassembled WGS sequence"/>
</dbReference>
<evidence type="ECO:0000313" key="5">
    <source>
        <dbReference type="Proteomes" id="UP000244180"/>
    </source>
</evidence>
<dbReference type="STRING" id="1484.SA87_02890"/>
<gene>
    <name evidence="3" type="ORF">HSCHL_0482</name>
    <name evidence="2" type="ORF">SA87_02890</name>
</gene>
<reference evidence="3 5" key="2">
    <citation type="submission" date="2017-08" db="EMBL/GenBank/DDBJ databases">
        <title>Burning lignite coal seam in the remote Altai Mountains harbors a hydrogen-driven thermophilic microbial community.</title>
        <authorList>
            <person name="Kadnikov V.V."/>
            <person name="Mardanov A.V."/>
            <person name="Ivasenko D."/>
            <person name="Beletsky A.V."/>
            <person name="Karnachuk O.V."/>
            <person name="Ravin N.V."/>
        </authorList>
    </citation>
    <scope>NUCLEOTIDE SEQUENCE [LARGE SCALE GENOMIC DNA]</scope>
    <source>
        <strain evidence="3">AL33</strain>
    </source>
</reference>
<feature type="domain" description="Methyltransferase type 11" evidence="1">
    <location>
        <begin position="41"/>
        <end position="137"/>
    </location>
</feature>
<organism evidence="3 5">
    <name type="scientific">Hydrogenibacillus schlegelii</name>
    <name type="common">Bacillus schlegelii</name>
    <dbReference type="NCBI Taxonomy" id="1484"/>
    <lineage>
        <taxon>Bacteria</taxon>
        <taxon>Bacillati</taxon>
        <taxon>Bacillota</taxon>
        <taxon>Bacilli</taxon>
        <taxon>Bacillales</taxon>
        <taxon>Bacillales Family X. Incertae Sedis</taxon>
        <taxon>Hydrogenibacillus</taxon>
    </lineage>
</organism>
<keyword evidence="4" id="KW-1185">Reference proteome</keyword>
<protein>
    <submittedName>
        <fullName evidence="3">Methyltransferase</fullName>
    </submittedName>
</protein>
<evidence type="ECO:0000313" key="4">
    <source>
        <dbReference type="Proteomes" id="UP000243024"/>
    </source>
</evidence>
<dbReference type="RefSeq" id="WP_066202953.1">
    <property type="nucleotide sequence ID" value="NZ_CBCSAS010000002.1"/>
</dbReference>
<dbReference type="InterPro" id="IPR029063">
    <property type="entry name" value="SAM-dependent_MTases_sf"/>
</dbReference>
<dbReference type="SUPFAM" id="SSF53335">
    <property type="entry name" value="S-adenosyl-L-methionine-dependent methyltransferases"/>
    <property type="match status" value="1"/>
</dbReference>